<dbReference type="InterPro" id="IPR015943">
    <property type="entry name" value="WD40/YVTN_repeat-like_dom_sf"/>
</dbReference>
<dbReference type="InterPro" id="IPR001810">
    <property type="entry name" value="F-box_dom"/>
</dbReference>
<feature type="compositionally biased region" description="Low complexity" evidence="2">
    <location>
        <begin position="681"/>
        <end position="694"/>
    </location>
</feature>
<protein>
    <recommendedName>
        <fullName evidence="3">F-box domain-containing protein</fullName>
    </recommendedName>
</protein>
<feature type="repeat" description="WD" evidence="1">
    <location>
        <begin position="452"/>
        <end position="491"/>
    </location>
</feature>
<evidence type="ECO:0000256" key="2">
    <source>
        <dbReference type="SAM" id="MobiDB-lite"/>
    </source>
</evidence>
<dbReference type="InterPro" id="IPR001680">
    <property type="entry name" value="WD40_rpt"/>
</dbReference>
<evidence type="ECO:0000313" key="4">
    <source>
        <dbReference type="EMBL" id="WRT65681.1"/>
    </source>
</evidence>
<feature type="compositionally biased region" description="Polar residues" evidence="2">
    <location>
        <begin position="609"/>
        <end position="680"/>
    </location>
</feature>
<dbReference type="InterPro" id="IPR036322">
    <property type="entry name" value="WD40_repeat_dom_sf"/>
</dbReference>
<keyword evidence="5" id="KW-1185">Reference proteome</keyword>
<reference evidence="4 5" key="1">
    <citation type="submission" date="2024-01" db="EMBL/GenBank/DDBJ databases">
        <title>Comparative genomics of Cryptococcus and Kwoniella reveals pathogenesis evolution and contrasting modes of karyotype evolution via chromosome fusion or intercentromeric recombination.</title>
        <authorList>
            <person name="Coelho M.A."/>
            <person name="David-Palma M."/>
            <person name="Shea T."/>
            <person name="Bowers K."/>
            <person name="McGinley-Smith S."/>
            <person name="Mohammad A.W."/>
            <person name="Gnirke A."/>
            <person name="Yurkov A.M."/>
            <person name="Nowrousian M."/>
            <person name="Sun S."/>
            <person name="Cuomo C.A."/>
            <person name="Heitman J."/>
        </authorList>
    </citation>
    <scope>NUCLEOTIDE SEQUENCE [LARGE SCALE GENOMIC DNA]</scope>
    <source>
        <strain evidence="4">CBS 11374</strain>
    </source>
</reference>
<dbReference type="Gene3D" id="1.20.1280.50">
    <property type="match status" value="1"/>
</dbReference>
<dbReference type="SMART" id="SM00320">
    <property type="entry name" value="WD40"/>
    <property type="match status" value="2"/>
</dbReference>
<feature type="compositionally biased region" description="Pro residues" evidence="2">
    <location>
        <begin position="17"/>
        <end position="27"/>
    </location>
</feature>
<feature type="region of interest" description="Disordered" evidence="2">
    <location>
        <begin position="1"/>
        <end position="39"/>
    </location>
</feature>
<dbReference type="SUPFAM" id="SSF50978">
    <property type="entry name" value="WD40 repeat-like"/>
    <property type="match status" value="1"/>
</dbReference>
<feature type="repeat" description="WD" evidence="1">
    <location>
        <begin position="361"/>
        <end position="400"/>
    </location>
</feature>
<accession>A0ABZ1CV87</accession>
<dbReference type="Gene3D" id="2.130.10.10">
    <property type="entry name" value="YVTN repeat-like/Quinoprotein amine dehydrogenase"/>
    <property type="match status" value="1"/>
</dbReference>
<dbReference type="Proteomes" id="UP001329825">
    <property type="component" value="Chromosome 3"/>
</dbReference>
<evidence type="ECO:0000313" key="5">
    <source>
        <dbReference type="Proteomes" id="UP001329825"/>
    </source>
</evidence>
<evidence type="ECO:0000259" key="3">
    <source>
        <dbReference type="PROSITE" id="PS50181"/>
    </source>
</evidence>
<keyword evidence="1" id="KW-0853">WD repeat</keyword>
<dbReference type="SUPFAM" id="SSF81383">
    <property type="entry name" value="F-box domain"/>
    <property type="match status" value="1"/>
</dbReference>
<dbReference type="GeneID" id="87954757"/>
<evidence type="ECO:0000256" key="1">
    <source>
        <dbReference type="PROSITE-ProRule" id="PRU00221"/>
    </source>
</evidence>
<sequence length="885" mass="97769">MSLTHADSPTMKTSVPSPSPAARPRLPPRTSRSAHPAAIGDIKLLVETDGRATPRGAPSTSQPITARTLTQVNSPLCHMPAETSTQGYPSVSSESWIADEPQPHNGFPEIYSEPTNWDDPVTEHDWELRTETANGVEDENSPLAALERHYLRQITHYKNLLVRSQSASSSSLHDLHSQLHVLKSRYHGLEIEHAQCAEKEMTSRQEVASEKRIVNEMKNGLHGTIRDMGRDERVQLLGLVVESCHPSDISAQIALLEKYRRSRFDILSRLDEGILVDVLGLLEVEDILQLRKVSQGYLDLTKVEPLWKHFCEQLEWREWDGKVGLASLQVPPPYGWEVLYRNLWRRERNWNAGLAQKVILLKGHTNYVTSLSLRGDTLISGSYDETIRVWYLPSLTTIHPSSIPDPLVIPAKSVSCLDYYPPAGVFVAGYHDVGRVQVWKRKGNNWDMMHTLSGHLHGIRAVALNENHLVSAGADKALVVWSWRTGEKIVRFGQQTNICVGIQLVHDQIVAITVDGVIRAFSIKKREMIAQFKISDLGRTLGKSEKEMEWKSRLKAVGSGQGGSGMINWFEGQGRWMTCANRDMIIRLSWEEIEEFVSSVAYASAGQDAPSTPSPADTKTKTVLSASRARSGSPVSITTPTRARQRTASSVMPTLSSKKPTPSMNPEAMSQSMSSPLQYRSTQTTSQSITSISSAKGMVRSGSESATPTSLRNKGRPSPGSSSGPIKQASSPAYPLISPNRQLPNPILPCKDTTLKGLQKRIVPLLTTAPRILEIINASDIEKGVVDARRSRIVTSTRFAARSGADRHLYIGVPARSRDEMRLTEMKSVGGAWKDQSKGLNLQTPGKNLMSLVLDQEKFVYGCTDGSIVLVGFLGDAYGTDHKKS</sequence>
<name>A0ABZ1CV87_9TREE</name>
<feature type="compositionally biased region" description="Polar residues" evidence="2">
    <location>
        <begin position="1"/>
        <end position="15"/>
    </location>
</feature>
<dbReference type="PANTHER" id="PTHR47438:SF1">
    <property type="entry name" value="PHOSPHATE METABOLISM PROTEIN 8-RELATED"/>
    <property type="match status" value="1"/>
</dbReference>
<feature type="region of interest" description="Disordered" evidence="2">
    <location>
        <begin position="605"/>
        <end position="742"/>
    </location>
</feature>
<dbReference type="PROSITE" id="PS50294">
    <property type="entry name" value="WD_REPEATS_REGION"/>
    <property type="match status" value="2"/>
</dbReference>
<gene>
    <name evidence="4" type="ORF">IL334_002626</name>
</gene>
<dbReference type="PROSITE" id="PS50082">
    <property type="entry name" value="WD_REPEATS_2"/>
    <property type="match status" value="2"/>
</dbReference>
<dbReference type="PROSITE" id="PS50181">
    <property type="entry name" value="FBOX"/>
    <property type="match status" value="1"/>
</dbReference>
<organism evidence="4 5">
    <name type="scientific">Kwoniella shivajii</name>
    <dbReference type="NCBI Taxonomy" id="564305"/>
    <lineage>
        <taxon>Eukaryota</taxon>
        <taxon>Fungi</taxon>
        <taxon>Dikarya</taxon>
        <taxon>Basidiomycota</taxon>
        <taxon>Agaricomycotina</taxon>
        <taxon>Tremellomycetes</taxon>
        <taxon>Tremellales</taxon>
        <taxon>Cryptococcaceae</taxon>
        <taxon>Kwoniella</taxon>
    </lineage>
</organism>
<feature type="compositionally biased region" description="Low complexity" evidence="2">
    <location>
        <begin position="716"/>
        <end position="725"/>
    </location>
</feature>
<dbReference type="Pfam" id="PF00400">
    <property type="entry name" value="WD40"/>
    <property type="match status" value="2"/>
</dbReference>
<dbReference type="EMBL" id="CP141883">
    <property type="protein sequence ID" value="WRT65681.1"/>
    <property type="molecule type" value="Genomic_DNA"/>
</dbReference>
<dbReference type="InterPro" id="IPR052791">
    <property type="entry name" value="SSM1_domain"/>
</dbReference>
<feature type="compositionally biased region" description="Polar residues" evidence="2">
    <location>
        <begin position="702"/>
        <end position="712"/>
    </location>
</feature>
<dbReference type="InterPro" id="IPR036047">
    <property type="entry name" value="F-box-like_dom_sf"/>
</dbReference>
<proteinExistence type="predicted"/>
<dbReference type="PANTHER" id="PTHR47438">
    <property type="entry name" value="PHOSPHATE METABOLISM PROTEIN 8-RELATED"/>
    <property type="match status" value="1"/>
</dbReference>
<dbReference type="RefSeq" id="XP_062790421.1">
    <property type="nucleotide sequence ID" value="XM_062934370.1"/>
</dbReference>
<feature type="domain" description="F-box" evidence="3">
    <location>
        <begin position="264"/>
        <end position="310"/>
    </location>
</feature>